<dbReference type="RefSeq" id="WP_159455069.1">
    <property type="nucleotide sequence ID" value="NZ_FWZT01000001.1"/>
</dbReference>
<dbReference type="Proteomes" id="UP000192907">
    <property type="component" value="Unassembled WGS sequence"/>
</dbReference>
<feature type="compositionally biased region" description="Basic and acidic residues" evidence="1">
    <location>
        <begin position="44"/>
        <end position="61"/>
    </location>
</feature>
<evidence type="ECO:0000313" key="3">
    <source>
        <dbReference type="EMBL" id="SME90295.1"/>
    </source>
</evidence>
<dbReference type="STRING" id="1513793.SAMN06296036_101350"/>
<evidence type="ECO:0000256" key="1">
    <source>
        <dbReference type="SAM" id="MobiDB-lite"/>
    </source>
</evidence>
<name>A0A1Y6B845_9BACT</name>
<dbReference type="PROSITE" id="PS51257">
    <property type="entry name" value="PROKAR_LIPOPROTEIN"/>
    <property type="match status" value="1"/>
</dbReference>
<accession>A0A1Y6B845</accession>
<feature type="region of interest" description="Disordered" evidence="1">
    <location>
        <begin position="21"/>
        <end position="61"/>
    </location>
</feature>
<evidence type="ECO:0000256" key="2">
    <source>
        <dbReference type="SAM" id="SignalP"/>
    </source>
</evidence>
<keyword evidence="4" id="KW-1185">Reference proteome</keyword>
<reference evidence="4" key="1">
    <citation type="submission" date="2017-04" db="EMBL/GenBank/DDBJ databases">
        <authorList>
            <person name="Varghese N."/>
            <person name="Submissions S."/>
        </authorList>
    </citation>
    <scope>NUCLEOTIDE SEQUENCE [LARGE SCALE GENOMIC DNA]</scope>
    <source>
        <strain evidence="4">RKEM611</strain>
    </source>
</reference>
<organism evidence="3 4">
    <name type="scientific">Pseudobacteriovorax antillogorgiicola</name>
    <dbReference type="NCBI Taxonomy" id="1513793"/>
    <lineage>
        <taxon>Bacteria</taxon>
        <taxon>Pseudomonadati</taxon>
        <taxon>Bdellovibrionota</taxon>
        <taxon>Oligoflexia</taxon>
        <taxon>Oligoflexales</taxon>
        <taxon>Pseudobacteriovoracaceae</taxon>
        <taxon>Pseudobacteriovorax</taxon>
    </lineage>
</organism>
<protein>
    <recommendedName>
        <fullName evidence="5">Lipoprotein-attachment site-containing protein</fullName>
    </recommendedName>
</protein>
<gene>
    <name evidence="3" type="ORF">SAMN06296036_101350</name>
</gene>
<feature type="signal peptide" evidence="2">
    <location>
        <begin position="1"/>
        <end position="20"/>
    </location>
</feature>
<sequence length="61" mass="6765">MKCSLQITLLLMLASCGVKTAPRSDVKDLRPSIPYKTPAEPPQDEAKKPQNSKEKGVKREL</sequence>
<dbReference type="EMBL" id="FWZT01000001">
    <property type="protein sequence ID" value="SME90295.1"/>
    <property type="molecule type" value="Genomic_DNA"/>
</dbReference>
<evidence type="ECO:0000313" key="4">
    <source>
        <dbReference type="Proteomes" id="UP000192907"/>
    </source>
</evidence>
<feature type="chain" id="PRO_5012170161" description="Lipoprotein-attachment site-containing protein" evidence="2">
    <location>
        <begin position="21"/>
        <end position="61"/>
    </location>
</feature>
<dbReference type="AlphaFoldDB" id="A0A1Y6B845"/>
<evidence type="ECO:0008006" key="5">
    <source>
        <dbReference type="Google" id="ProtNLM"/>
    </source>
</evidence>
<proteinExistence type="predicted"/>
<keyword evidence="2" id="KW-0732">Signal</keyword>